<gene>
    <name evidence="2" type="ORF">CBRE1094_LOCUS12214</name>
</gene>
<feature type="transmembrane region" description="Helical" evidence="1">
    <location>
        <begin position="34"/>
        <end position="52"/>
    </location>
</feature>
<protein>
    <submittedName>
        <fullName evidence="2">Uncharacterized protein</fullName>
    </submittedName>
</protein>
<dbReference type="AlphaFoldDB" id="A0A7S2CX01"/>
<sequence length="332" mass="34498">MSTPPPFSRLNNDVSEELQIKVKASEDGGSTAPVLKATASASLVLAALLVWLSAVQDPLQRRVLICAIPSVMMLFLSLVAYKVTVPTDIMSAFQHLAAGLLVSAVSCELVPTLLAAPNDVPNIVGIIGGFAGGISILTLLSTCCSAETEEGDEQEALAHTPRGLTSLEHARRAALLQSPPFPFALVTAVTTDAFVDGLLVGISSGASLQANAGLILSLALAVEMGFTGLAYASTMRKQPAVRALLSIALPPVVLQLGALVGAVATSLLVALPALHTALVAFGTSALLYLVTVELLHEAHQAMDRGHIWWVEILFFVGFLIAILLEKLGVAAA</sequence>
<keyword evidence="1" id="KW-1133">Transmembrane helix</keyword>
<keyword evidence="1" id="KW-0812">Transmembrane</keyword>
<organism evidence="2">
    <name type="scientific">Haptolina brevifila</name>
    <dbReference type="NCBI Taxonomy" id="156173"/>
    <lineage>
        <taxon>Eukaryota</taxon>
        <taxon>Haptista</taxon>
        <taxon>Haptophyta</taxon>
        <taxon>Prymnesiophyceae</taxon>
        <taxon>Prymnesiales</taxon>
        <taxon>Prymnesiaceae</taxon>
        <taxon>Haptolina</taxon>
    </lineage>
</organism>
<feature type="transmembrane region" description="Helical" evidence="1">
    <location>
        <begin position="64"/>
        <end position="84"/>
    </location>
</feature>
<name>A0A7S2CX01_9EUKA</name>
<feature type="transmembrane region" description="Helical" evidence="1">
    <location>
        <begin position="277"/>
        <end position="295"/>
    </location>
</feature>
<feature type="transmembrane region" description="Helical" evidence="1">
    <location>
        <begin position="123"/>
        <end position="142"/>
    </location>
</feature>
<evidence type="ECO:0000313" key="2">
    <source>
        <dbReference type="EMBL" id="CAD9437904.1"/>
    </source>
</evidence>
<feature type="transmembrane region" description="Helical" evidence="1">
    <location>
        <begin position="212"/>
        <end position="232"/>
    </location>
</feature>
<feature type="transmembrane region" description="Helical" evidence="1">
    <location>
        <begin position="307"/>
        <end position="324"/>
    </location>
</feature>
<proteinExistence type="predicted"/>
<evidence type="ECO:0000256" key="1">
    <source>
        <dbReference type="SAM" id="Phobius"/>
    </source>
</evidence>
<dbReference type="EMBL" id="HBGU01022392">
    <property type="protein sequence ID" value="CAD9437904.1"/>
    <property type="molecule type" value="Transcribed_RNA"/>
</dbReference>
<reference evidence="2" key="1">
    <citation type="submission" date="2021-01" db="EMBL/GenBank/DDBJ databases">
        <authorList>
            <person name="Corre E."/>
            <person name="Pelletier E."/>
            <person name="Niang G."/>
            <person name="Scheremetjew M."/>
            <person name="Finn R."/>
            <person name="Kale V."/>
            <person name="Holt S."/>
            <person name="Cochrane G."/>
            <person name="Meng A."/>
            <person name="Brown T."/>
            <person name="Cohen L."/>
        </authorList>
    </citation>
    <scope>NUCLEOTIDE SEQUENCE</scope>
    <source>
        <strain evidence="2">UTEX LB 985</strain>
    </source>
</reference>
<feature type="transmembrane region" description="Helical" evidence="1">
    <location>
        <begin position="244"/>
        <end position="271"/>
    </location>
</feature>
<keyword evidence="1" id="KW-0472">Membrane</keyword>
<accession>A0A7S2CX01</accession>
<feature type="transmembrane region" description="Helical" evidence="1">
    <location>
        <begin position="96"/>
        <end position="116"/>
    </location>
</feature>